<dbReference type="AlphaFoldDB" id="A0AAE0YVY4"/>
<organism evidence="3 4">
    <name type="scientific">Elysia crispata</name>
    <name type="common">lettuce slug</name>
    <dbReference type="NCBI Taxonomy" id="231223"/>
    <lineage>
        <taxon>Eukaryota</taxon>
        <taxon>Metazoa</taxon>
        <taxon>Spiralia</taxon>
        <taxon>Lophotrochozoa</taxon>
        <taxon>Mollusca</taxon>
        <taxon>Gastropoda</taxon>
        <taxon>Heterobranchia</taxon>
        <taxon>Euthyneura</taxon>
        <taxon>Panpulmonata</taxon>
        <taxon>Sacoglossa</taxon>
        <taxon>Placobranchoidea</taxon>
        <taxon>Plakobranchidae</taxon>
        <taxon>Elysia</taxon>
    </lineage>
</organism>
<feature type="chain" id="PRO_5042074210" description="C-type lectin domain-containing protein" evidence="2">
    <location>
        <begin position="29"/>
        <end position="437"/>
    </location>
</feature>
<evidence type="ECO:0000256" key="1">
    <source>
        <dbReference type="SAM" id="MobiDB-lite"/>
    </source>
</evidence>
<dbReference type="InterPro" id="IPR016187">
    <property type="entry name" value="CTDL_fold"/>
</dbReference>
<protein>
    <recommendedName>
        <fullName evidence="5">C-type lectin domain-containing protein</fullName>
    </recommendedName>
</protein>
<feature type="region of interest" description="Disordered" evidence="1">
    <location>
        <begin position="410"/>
        <end position="437"/>
    </location>
</feature>
<comment type="caution">
    <text evidence="3">The sequence shown here is derived from an EMBL/GenBank/DDBJ whole genome shotgun (WGS) entry which is preliminary data.</text>
</comment>
<accession>A0AAE0YVY4</accession>
<gene>
    <name evidence="3" type="ORF">RRG08_047339</name>
</gene>
<dbReference type="Gene3D" id="3.10.100.10">
    <property type="entry name" value="Mannose-Binding Protein A, subunit A"/>
    <property type="match status" value="1"/>
</dbReference>
<name>A0AAE0YVY4_9GAST</name>
<evidence type="ECO:0000313" key="4">
    <source>
        <dbReference type="Proteomes" id="UP001283361"/>
    </source>
</evidence>
<feature type="non-terminal residue" evidence="3">
    <location>
        <position position="1"/>
    </location>
</feature>
<reference evidence="3" key="1">
    <citation type="journal article" date="2023" name="G3 (Bethesda)">
        <title>A reference genome for the long-term kleptoplast-retaining sea slug Elysia crispata morphotype clarki.</title>
        <authorList>
            <person name="Eastman K.E."/>
            <person name="Pendleton A.L."/>
            <person name="Shaikh M.A."/>
            <person name="Suttiyut T."/>
            <person name="Ogas R."/>
            <person name="Tomko P."/>
            <person name="Gavelis G."/>
            <person name="Widhalm J.R."/>
            <person name="Wisecaver J.H."/>
        </authorList>
    </citation>
    <scope>NUCLEOTIDE SEQUENCE</scope>
    <source>
        <strain evidence="3">ECLA1</strain>
    </source>
</reference>
<feature type="signal peptide" evidence="2">
    <location>
        <begin position="1"/>
        <end position="28"/>
    </location>
</feature>
<keyword evidence="4" id="KW-1185">Reference proteome</keyword>
<evidence type="ECO:0008006" key="5">
    <source>
        <dbReference type="Google" id="ProtNLM"/>
    </source>
</evidence>
<evidence type="ECO:0000313" key="3">
    <source>
        <dbReference type="EMBL" id="KAK3757885.1"/>
    </source>
</evidence>
<dbReference type="SUPFAM" id="SSF56436">
    <property type="entry name" value="C-type lectin-like"/>
    <property type="match status" value="1"/>
</dbReference>
<keyword evidence="2" id="KW-0732">Signal</keyword>
<evidence type="ECO:0000256" key="2">
    <source>
        <dbReference type="SAM" id="SignalP"/>
    </source>
</evidence>
<dbReference type="EMBL" id="JAWDGP010005316">
    <property type="protein sequence ID" value="KAK3757885.1"/>
    <property type="molecule type" value="Genomic_DNA"/>
</dbReference>
<sequence>MTTLGKIHGLKPMLVLMILVAGGNKSAGDDFSQGLTKTSLSLTSHMIPEKGYCQEGWTLGDHFCYKVFEGKKEKRTYLGAKQFCEDQNAELLSEDDVHGSDYMDKTFWVNEQKELFCQCYKPKIQGLIQIACTYQRAVVCKISLGPFQLCPNGVHTEDENLFLAPLSLPFHFDLCIISPYGKPPIVLGLKHRSGNESHMSGTSLRTTVFVPPITEGFPLRYFLKVRTESLQPEDLGLWKMKIGDYFEDHFSFSFRIQAEGPLQLCPNGVYTEDENLFLAPLFLPFHFDLCIISPYGKPPIVRGLMHRSGNESHISGTSLRISGAIPSKTAGYQLRYFVTVRTESLQPEDMGQWKMKIVDQYEENFNFTFRIQAEGRRPKCPLEVNVTGQTNSSITLTWLPGHDVCEEDTLEARTSANPPQLDPQLDAIKPPQTSESA</sequence>
<proteinExistence type="predicted"/>
<dbReference type="InterPro" id="IPR016186">
    <property type="entry name" value="C-type_lectin-like/link_sf"/>
</dbReference>
<dbReference type="CDD" id="cd00037">
    <property type="entry name" value="CLECT"/>
    <property type="match status" value="1"/>
</dbReference>
<dbReference type="Proteomes" id="UP001283361">
    <property type="component" value="Unassembled WGS sequence"/>
</dbReference>